<proteinExistence type="predicted"/>
<gene>
    <name evidence="1" type="ORF">METZ01_LOCUS515841</name>
</gene>
<name>A0A383F1E8_9ZZZZ</name>
<accession>A0A383F1E8</accession>
<organism evidence="1">
    <name type="scientific">marine metagenome</name>
    <dbReference type="NCBI Taxonomy" id="408172"/>
    <lineage>
        <taxon>unclassified sequences</taxon>
        <taxon>metagenomes</taxon>
        <taxon>ecological metagenomes</taxon>
    </lineage>
</organism>
<evidence type="ECO:0000313" key="1">
    <source>
        <dbReference type="EMBL" id="SVE62987.1"/>
    </source>
</evidence>
<reference evidence="1" key="1">
    <citation type="submission" date="2018-05" db="EMBL/GenBank/DDBJ databases">
        <authorList>
            <person name="Lanie J.A."/>
            <person name="Ng W.-L."/>
            <person name="Kazmierczak K.M."/>
            <person name="Andrzejewski T.M."/>
            <person name="Davidsen T.M."/>
            <person name="Wayne K.J."/>
            <person name="Tettelin H."/>
            <person name="Glass J.I."/>
            <person name="Rusch D."/>
            <person name="Podicherti R."/>
            <person name="Tsui H.-C.T."/>
            <person name="Winkler M.E."/>
        </authorList>
    </citation>
    <scope>NUCLEOTIDE SEQUENCE</scope>
</reference>
<dbReference type="AlphaFoldDB" id="A0A383F1E8"/>
<sequence length="80" mass="9475">MWFFLIKAIAGGIIGNATANWFRDTKLGVWFYNKMDSLYNWAAKRYHVKLLTDEEKQMKKFPALSESLAEMDKRLKKLEK</sequence>
<protein>
    <submittedName>
        <fullName evidence="1">Uncharacterized protein</fullName>
    </submittedName>
</protein>
<dbReference type="EMBL" id="UINC01230735">
    <property type="protein sequence ID" value="SVE62987.1"/>
    <property type="molecule type" value="Genomic_DNA"/>
</dbReference>